<accession>A0A6G1DL76</accession>
<dbReference type="Proteomes" id="UP000479710">
    <property type="component" value="Unassembled WGS sequence"/>
</dbReference>
<protein>
    <submittedName>
        <fullName evidence="1">Uncharacterized protein</fullName>
    </submittedName>
</protein>
<proteinExistence type="predicted"/>
<sequence>MQHGEQKDKNAQSRVCGLAEQEGTCGLQAANFGASCRAEQEEIGACGLRCQNFELHGRRFGASRVG</sequence>
<dbReference type="AlphaFoldDB" id="A0A6G1DL76"/>
<reference evidence="1 2" key="1">
    <citation type="submission" date="2019-11" db="EMBL/GenBank/DDBJ databases">
        <title>Whole genome sequence of Oryza granulata.</title>
        <authorList>
            <person name="Li W."/>
        </authorList>
    </citation>
    <scope>NUCLEOTIDE SEQUENCE [LARGE SCALE GENOMIC DNA]</scope>
    <source>
        <strain evidence="2">cv. Menghai</strain>
        <tissue evidence="1">Leaf</tissue>
    </source>
</reference>
<evidence type="ECO:0000313" key="1">
    <source>
        <dbReference type="EMBL" id="KAF0913186.1"/>
    </source>
</evidence>
<organism evidence="1 2">
    <name type="scientific">Oryza meyeriana var. granulata</name>
    <dbReference type="NCBI Taxonomy" id="110450"/>
    <lineage>
        <taxon>Eukaryota</taxon>
        <taxon>Viridiplantae</taxon>
        <taxon>Streptophyta</taxon>
        <taxon>Embryophyta</taxon>
        <taxon>Tracheophyta</taxon>
        <taxon>Spermatophyta</taxon>
        <taxon>Magnoliopsida</taxon>
        <taxon>Liliopsida</taxon>
        <taxon>Poales</taxon>
        <taxon>Poaceae</taxon>
        <taxon>BOP clade</taxon>
        <taxon>Oryzoideae</taxon>
        <taxon>Oryzeae</taxon>
        <taxon>Oryzinae</taxon>
        <taxon>Oryza</taxon>
        <taxon>Oryza meyeriana</taxon>
    </lineage>
</organism>
<gene>
    <name evidence="1" type="ORF">E2562_020352</name>
</gene>
<keyword evidence="2" id="KW-1185">Reference proteome</keyword>
<name>A0A6G1DL76_9ORYZ</name>
<comment type="caution">
    <text evidence="1">The sequence shown here is derived from an EMBL/GenBank/DDBJ whole genome shotgun (WGS) entry which is preliminary data.</text>
</comment>
<dbReference type="EMBL" id="SPHZ02000006">
    <property type="protein sequence ID" value="KAF0913186.1"/>
    <property type="molecule type" value="Genomic_DNA"/>
</dbReference>
<evidence type="ECO:0000313" key="2">
    <source>
        <dbReference type="Proteomes" id="UP000479710"/>
    </source>
</evidence>